<reference evidence="5 6" key="1">
    <citation type="journal article" date="2024" name="Microbiol. Resour. Announc.">
        <title>Genome annotations for the ascomycete fungi Trichoderma harzianum, Trichoderma aggressivum, and Purpureocillium lilacinum.</title>
        <authorList>
            <person name="Beijen E.P.W."/>
            <person name="Ohm R.A."/>
        </authorList>
    </citation>
    <scope>NUCLEOTIDE SEQUENCE [LARGE SCALE GENOMIC DNA]</scope>
    <source>
        <strain evidence="5 6">CBS 150709</strain>
    </source>
</reference>
<proteinExistence type="predicted"/>
<keyword evidence="1" id="KW-0479">Metal-binding</keyword>
<sequence length="776" mass="86087">MVASLSSVFHRFVDENLPAGLPGQCTGHHEQFDGVVTPSSRESPVTRPTGGTRNIEALNSGAIYVARRRRRRGIVPDTLVCLLHLKTRTARFDDTPRAKYYKSTDSGFHDWRSFSYCLTKLPRHRKGPATRDAHPATMEQQQMSSQGQGPVTRVTLACVQCRERHIRCDGGKPTCSRCISTGTQCTYLKSRRGGRPRRPTLHDQGHVSSQPPPAPFRASTVPATGPAAAAAADEELTSPRRPMVLANTWHESSSSSATRGSSSFDGDESTTASSSQRVFTSEPLLELYYNYFHGSHPCVLPAQFFVVRMRENPPGMKLLLSVMRFIGSLYSPKVDSAPLENQITAAMAETQPWTSGYEIQALVLYSNAVFWYDNIPKSEELLKMAAYKAVAIGMNLKGYASEHSGGDPVLAESWRRTWWQLYCTDLHVAGTNHNETIYTSQREVACTVDLPCEESEYASGCIPPVPKTMEDYDNREFDTSDDPGDFSSYGYLVGLLRSFDHAVYRLARSSEANVKEVCNNTDTCIAAWVSLLSQGKRKLFREDGTFDELLFKGHTLLHVYTVDVHRQLSTLTYNPIESTSSCSPRPPPERLEDIYYREAPLHTAKILSAIEQMTKLLALPTNMSLHTPFTICMIATITIAHLSACKYRLRGPQLQLGRERIRVAVGALETFAETWPRGKKVLREIKIIAKELLRIGPENSANVSQPELCSTEMIYAHAFGNSTITGIEYLISGGDSGSFDSTAMSAPRLGSVVSDTGVSNYYSMDFLNFVQADKDS</sequence>
<dbReference type="Pfam" id="PF00172">
    <property type="entry name" value="Zn_clus"/>
    <property type="match status" value="1"/>
</dbReference>
<feature type="compositionally biased region" description="Low complexity" evidence="3">
    <location>
        <begin position="138"/>
        <end position="148"/>
    </location>
</feature>
<dbReference type="PANTHER" id="PTHR47431:SF4">
    <property type="entry name" value="ZN(II)2CYS6 TRANSCRIPTION FACTOR (EUROFUNG)"/>
    <property type="match status" value="1"/>
</dbReference>
<feature type="compositionally biased region" description="Basic residues" evidence="3">
    <location>
        <begin position="189"/>
        <end position="199"/>
    </location>
</feature>
<dbReference type="PROSITE" id="PS50048">
    <property type="entry name" value="ZN2_CY6_FUNGAL_2"/>
    <property type="match status" value="1"/>
</dbReference>
<dbReference type="CDD" id="cd00067">
    <property type="entry name" value="GAL4"/>
    <property type="match status" value="1"/>
</dbReference>
<evidence type="ECO:0000256" key="1">
    <source>
        <dbReference type="ARBA" id="ARBA00022723"/>
    </source>
</evidence>
<keyword evidence="6" id="KW-1185">Reference proteome</keyword>
<comment type="caution">
    <text evidence="5">The sequence shown here is derived from an EMBL/GenBank/DDBJ whole genome shotgun (WGS) entry which is preliminary data.</text>
</comment>
<dbReference type="InterPro" id="IPR001138">
    <property type="entry name" value="Zn2Cys6_DnaBD"/>
</dbReference>
<dbReference type="Proteomes" id="UP001287286">
    <property type="component" value="Unassembled WGS sequence"/>
</dbReference>
<dbReference type="SUPFAM" id="SSF57701">
    <property type="entry name" value="Zn2/Cys6 DNA-binding domain"/>
    <property type="match status" value="1"/>
</dbReference>
<dbReference type="InterPro" id="IPR036864">
    <property type="entry name" value="Zn2-C6_fun-type_DNA-bd_sf"/>
</dbReference>
<feature type="region of interest" description="Disordered" evidence="3">
    <location>
        <begin position="33"/>
        <end position="52"/>
    </location>
</feature>
<gene>
    <name evidence="5" type="ORF">Purlil1_11865</name>
</gene>
<dbReference type="CDD" id="cd12148">
    <property type="entry name" value="fungal_TF_MHR"/>
    <property type="match status" value="1"/>
</dbReference>
<dbReference type="PANTHER" id="PTHR47431">
    <property type="entry name" value="ZN(II)2CYS6 TRANSCRIPTION FACTOR (EUROFUNG)-RELATED"/>
    <property type="match status" value="1"/>
</dbReference>
<feature type="compositionally biased region" description="Low complexity" evidence="3">
    <location>
        <begin position="252"/>
        <end position="263"/>
    </location>
</feature>
<keyword evidence="2" id="KW-0539">Nucleus</keyword>
<feature type="region of interest" description="Disordered" evidence="3">
    <location>
        <begin position="124"/>
        <end position="148"/>
    </location>
</feature>
<evidence type="ECO:0000256" key="3">
    <source>
        <dbReference type="SAM" id="MobiDB-lite"/>
    </source>
</evidence>
<evidence type="ECO:0000259" key="4">
    <source>
        <dbReference type="PROSITE" id="PS50048"/>
    </source>
</evidence>
<feature type="domain" description="Zn(2)-C6 fungal-type" evidence="4">
    <location>
        <begin position="157"/>
        <end position="187"/>
    </location>
</feature>
<name>A0ABR0BJQ7_PURLI</name>
<dbReference type="EMBL" id="JAWRVI010000079">
    <property type="protein sequence ID" value="KAK4078857.1"/>
    <property type="molecule type" value="Genomic_DNA"/>
</dbReference>
<dbReference type="InterPro" id="IPR007219">
    <property type="entry name" value="XnlR_reg_dom"/>
</dbReference>
<evidence type="ECO:0000313" key="6">
    <source>
        <dbReference type="Proteomes" id="UP001287286"/>
    </source>
</evidence>
<evidence type="ECO:0000256" key="2">
    <source>
        <dbReference type="ARBA" id="ARBA00023242"/>
    </source>
</evidence>
<organism evidence="5 6">
    <name type="scientific">Purpureocillium lilacinum</name>
    <name type="common">Paecilomyces lilacinus</name>
    <dbReference type="NCBI Taxonomy" id="33203"/>
    <lineage>
        <taxon>Eukaryota</taxon>
        <taxon>Fungi</taxon>
        <taxon>Dikarya</taxon>
        <taxon>Ascomycota</taxon>
        <taxon>Pezizomycotina</taxon>
        <taxon>Sordariomycetes</taxon>
        <taxon>Hypocreomycetidae</taxon>
        <taxon>Hypocreales</taxon>
        <taxon>Ophiocordycipitaceae</taxon>
        <taxon>Purpureocillium</taxon>
    </lineage>
</organism>
<dbReference type="PROSITE" id="PS00463">
    <property type="entry name" value="ZN2_CY6_FUNGAL_1"/>
    <property type="match status" value="1"/>
</dbReference>
<feature type="region of interest" description="Disordered" evidence="3">
    <location>
        <begin position="188"/>
        <end position="276"/>
    </location>
</feature>
<dbReference type="Pfam" id="PF04082">
    <property type="entry name" value="Fungal_trans"/>
    <property type="match status" value="1"/>
</dbReference>
<accession>A0ABR0BJQ7</accession>
<dbReference type="SMART" id="SM00066">
    <property type="entry name" value="GAL4"/>
    <property type="match status" value="1"/>
</dbReference>
<dbReference type="Gene3D" id="4.10.240.10">
    <property type="entry name" value="Zn(2)-C6 fungal-type DNA-binding domain"/>
    <property type="match status" value="1"/>
</dbReference>
<evidence type="ECO:0000313" key="5">
    <source>
        <dbReference type="EMBL" id="KAK4078857.1"/>
    </source>
</evidence>
<protein>
    <submittedName>
        <fullName evidence="5">Transcriptional regulator family: Fungal Specific TF</fullName>
    </submittedName>
</protein>